<dbReference type="EMBL" id="MT844067">
    <property type="protein sequence ID" value="QOD39978.1"/>
    <property type="molecule type" value="Genomic_DNA"/>
</dbReference>
<reference evidence="1" key="1">
    <citation type="journal article" date="2020" name="Viruses">
        <title>Genome Analysis of a Novel Clade b Betabaculovirus Isolated from the Legume Pest Matsumuraeses phaseoli (Lepidoptera: Tortricidae).</title>
        <authorList>
            <person name="Shu R."/>
            <person name="Meng Q."/>
            <person name="Miao L."/>
            <person name="Liang H."/>
            <person name="Chen J."/>
            <person name="Xu Y."/>
            <person name="Cheng L."/>
            <person name="Jin W."/>
            <person name="Qin Q."/>
            <person name="Zhang H."/>
        </authorList>
    </citation>
    <scope>NUCLEOTIDE SEQUENCE</scope>
    <source>
        <strain evidence="1">IOZ01</strain>
    </source>
</reference>
<dbReference type="KEGG" id="vg:80539379"/>
<organism evidence="1 2">
    <name type="scientific">Matsumuraeses phaseoli granulovirus</name>
    <dbReference type="NCBI Taxonomy" id="2760664"/>
    <lineage>
        <taxon>Viruses</taxon>
        <taxon>Viruses incertae sedis</taxon>
        <taxon>Naldaviricetes</taxon>
        <taxon>Lefavirales</taxon>
        <taxon>Baculoviridae</taxon>
        <taxon>Betabaculovirus</taxon>
        <taxon>Betabaculovirus maphaseoli</taxon>
    </lineage>
</organism>
<keyword evidence="2" id="KW-1185">Reference proteome</keyword>
<dbReference type="RefSeq" id="YP_010800733.1">
    <property type="nucleotide sequence ID" value="NC_076905.1"/>
</dbReference>
<dbReference type="GeneID" id="80539379"/>
<dbReference type="InterPro" id="IPR027417">
    <property type="entry name" value="P-loop_NTPase"/>
</dbReference>
<dbReference type="Proteomes" id="UP000829694">
    <property type="component" value="Segment"/>
</dbReference>
<protein>
    <submittedName>
        <fullName evidence="1">Maph15</fullName>
    </submittedName>
</protein>
<gene>
    <name evidence="1" type="primary">Maph15</name>
    <name evidence="1" type="ORF">H4Q86_015</name>
</gene>
<name>A0AAE7ML95_9BBAC</name>
<accession>A0AAE7ML95</accession>
<dbReference type="SUPFAM" id="SSF52540">
    <property type="entry name" value="P-loop containing nucleoside triphosphate hydrolases"/>
    <property type="match status" value="1"/>
</dbReference>
<proteinExistence type="predicted"/>
<evidence type="ECO:0000313" key="2">
    <source>
        <dbReference type="Proteomes" id="UP000829694"/>
    </source>
</evidence>
<evidence type="ECO:0000313" key="1">
    <source>
        <dbReference type="EMBL" id="QOD39978.1"/>
    </source>
</evidence>
<sequence>MFYSLDGVACTTKSTILSRLDRDYRYNVHLIDYKEISDQLGLRNDPTLDGIIYLMYRDNYKVPKNFCRHVFDREPTSALLYRFVQFNSDDATVRKYCTLVKKMGVNKHWTSIILLPRQGQEDIVVELMKKRNNGIDWLNVEYVKRQCRIFTIWADVMDYDVVYIDYNKNLHEQQTNIINKIHEMCCHENVYTKAIRLLCSLNKH</sequence>